<evidence type="ECO:0000313" key="3">
    <source>
        <dbReference type="Proteomes" id="UP000683360"/>
    </source>
</evidence>
<accession>A0A8S3V7N2</accession>
<gene>
    <name evidence="2" type="ORF">MEDL_65215</name>
</gene>
<dbReference type="Proteomes" id="UP000683360">
    <property type="component" value="Unassembled WGS sequence"/>
</dbReference>
<sequence length="168" mass="19715">MFDAKSCKGRSCDVRMPLLDNMKAPLVAELDVSEVNRELKQFIEISINSTYNENIEEMIIKNLGVLKSMMLKEYSDEQNRTKHMYDIQIVNMMDSFKERQDNLQKEFKEYLKKEFVDFQESTDEWKNNITQTLLGKYIIEVSLDGKHTEQSSEYERSYPASNAIDGDL</sequence>
<dbReference type="EMBL" id="CAJPWZ010003160">
    <property type="protein sequence ID" value="CAG2253667.1"/>
    <property type="molecule type" value="Genomic_DNA"/>
</dbReference>
<protein>
    <submittedName>
        <fullName evidence="2">Uncharacterized protein</fullName>
    </submittedName>
</protein>
<organism evidence="2 3">
    <name type="scientific">Mytilus edulis</name>
    <name type="common">Blue mussel</name>
    <dbReference type="NCBI Taxonomy" id="6550"/>
    <lineage>
        <taxon>Eukaryota</taxon>
        <taxon>Metazoa</taxon>
        <taxon>Spiralia</taxon>
        <taxon>Lophotrochozoa</taxon>
        <taxon>Mollusca</taxon>
        <taxon>Bivalvia</taxon>
        <taxon>Autobranchia</taxon>
        <taxon>Pteriomorphia</taxon>
        <taxon>Mytilida</taxon>
        <taxon>Mytiloidea</taxon>
        <taxon>Mytilidae</taxon>
        <taxon>Mytilinae</taxon>
        <taxon>Mytilus</taxon>
    </lineage>
</organism>
<comment type="caution">
    <text evidence="2">The sequence shown here is derived from an EMBL/GenBank/DDBJ whole genome shotgun (WGS) entry which is preliminary data.</text>
</comment>
<evidence type="ECO:0000313" key="2">
    <source>
        <dbReference type="EMBL" id="CAG2253667.1"/>
    </source>
</evidence>
<evidence type="ECO:0000256" key="1">
    <source>
        <dbReference type="SAM" id="MobiDB-lite"/>
    </source>
</evidence>
<name>A0A8S3V7N2_MYTED</name>
<dbReference type="OrthoDB" id="6159727at2759"/>
<reference evidence="2" key="1">
    <citation type="submission" date="2021-03" db="EMBL/GenBank/DDBJ databases">
        <authorList>
            <person name="Bekaert M."/>
        </authorList>
    </citation>
    <scope>NUCLEOTIDE SEQUENCE</scope>
</reference>
<keyword evidence="3" id="KW-1185">Reference proteome</keyword>
<feature type="region of interest" description="Disordered" evidence="1">
    <location>
        <begin position="149"/>
        <end position="168"/>
    </location>
</feature>
<proteinExistence type="predicted"/>
<dbReference type="AlphaFoldDB" id="A0A8S3V7N2"/>